<reference evidence="8 10" key="2">
    <citation type="submission" date="2018-07" db="EMBL/GenBank/DDBJ databases">
        <title>Draft Genome Assemblies for Five Robust Yarrowia lipolytica Strains Exhibiting High Lipid Production and Pentose Sugar Utilization and Sugar Alcohol Secretion from Undetoxified Lignocellulosic Biomass Hydrolysates.</title>
        <authorList>
            <consortium name="DOE Joint Genome Institute"/>
            <person name="Walker C."/>
            <person name="Ryu S."/>
            <person name="Na H."/>
            <person name="Zane M."/>
            <person name="LaButti K."/>
            <person name="Lipzen A."/>
            <person name="Haridas S."/>
            <person name="Barry K."/>
            <person name="Grigoriev I.V."/>
            <person name="Quarterman J."/>
            <person name="Slininger P."/>
            <person name="Dien B."/>
            <person name="Trinh C.T."/>
        </authorList>
    </citation>
    <scope>NUCLEOTIDE SEQUENCE [LARGE SCALE GENOMIC DNA]</scope>
    <source>
        <strain evidence="8 10">YB392</strain>
    </source>
</reference>
<dbReference type="Gene3D" id="3.50.30.30">
    <property type="match status" value="1"/>
</dbReference>
<feature type="domain" description="PA" evidence="4">
    <location>
        <begin position="164"/>
        <end position="243"/>
    </location>
</feature>
<dbReference type="InterPro" id="IPR007365">
    <property type="entry name" value="TFR-like_dimer_dom"/>
</dbReference>
<keyword evidence="3" id="KW-0472">Membrane</keyword>
<feature type="domain" description="Transferrin receptor-like dimerisation" evidence="5">
    <location>
        <begin position="632"/>
        <end position="758"/>
    </location>
</feature>
<dbReference type="GeneID" id="2907559"/>
<dbReference type="SUPFAM" id="SSF53187">
    <property type="entry name" value="Zn-dependent exopeptidases"/>
    <property type="match status" value="1"/>
</dbReference>
<evidence type="ECO:0000313" key="8">
    <source>
        <dbReference type="EMBL" id="RDW26872.1"/>
    </source>
</evidence>
<dbReference type="Proteomes" id="UP000182444">
    <property type="component" value="Chromosome 1B"/>
</dbReference>
<name>A0A1D8N6K4_YARLL</name>
<evidence type="ECO:0000259" key="5">
    <source>
        <dbReference type="Pfam" id="PF04253"/>
    </source>
</evidence>
<dbReference type="FunFam" id="3.40.630.10:FF:000101">
    <property type="entry name" value="N-acetylated alpha-linked acidic dipeptidase like 1"/>
    <property type="match status" value="1"/>
</dbReference>
<dbReference type="Pfam" id="PF04253">
    <property type="entry name" value="TFR_dimer"/>
    <property type="match status" value="1"/>
</dbReference>
<dbReference type="Pfam" id="PF04389">
    <property type="entry name" value="Peptidase_M28"/>
    <property type="match status" value="1"/>
</dbReference>
<dbReference type="AlphaFoldDB" id="A0A1D8N6K4"/>
<dbReference type="InterPro" id="IPR003137">
    <property type="entry name" value="PA_domain"/>
</dbReference>
<comment type="similarity">
    <text evidence="1">Belongs to the peptidase M28 family. M28B subfamily.</text>
</comment>
<dbReference type="CDD" id="cd02121">
    <property type="entry name" value="PA_GCPII_like"/>
    <property type="match status" value="1"/>
</dbReference>
<dbReference type="OrthoDB" id="5841748at2759"/>
<evidence type="ECO:0000256" key="3">
    <source>
        <dbReference type="SAM" id="Phobius"/>
    </source>
</evidence>
<keyword evidence="3" id="KW-0812">Transmembrane</keyword>
<dbReference type="SUPFAM" id="SSF47672">
    <property type="entry name" value="Transferrin receptor-like dimerisation domain"/>
    <property type="match status" value="1"/>
</dbReference>
<dbReference type="Gene3D" id="1.20.930.40">
    <property type="entry name" value="Transferrin receptor-like, dimerisation domain"/>
    <property type="match status" value="1"/>
</dbReference>
<dbReference type="InterPro" id="IPR039373">
    <property type="entry name" value="Peptidase_M28B"/>
</dbReference>
<dbReference type="VEuPathDB" id="FungiDB:YALI1_B07271g"/>
<organism evidence="7 9">
    <name type="scientific">Yarrowia lipolytica</name>
    <name type="common">Candida lipolytica</name>
    <dbReference type="NCBI Taxonomy" id="4952"/>
    <lineage>
        <taxon>Eukaryota</taxon>
        <taxon>Fungi</taxon>
        <taxon>Dikarya</taxon>
        <taxon>Ascomycota</taxon>
        <taxon>Saccharomycotina</taxon>
        <taxon>Dipodascomycetes</taxon>
        <taxon>Dipodascales</taxon>
        <taxon>Dipodascales incertae sedis</taxon>
        <taxon>Yarrowia</taxon>
    </lineage>
</organism>
<dbReference type="KEGG" id="yli:2907559"/>
<protein>
    <submittedName>
        <fullName evidence="7">Uncharacterized protein</fullName>
    </submittedName>
</protein>
<reference evidence="7 9" key="1">
    <citation type="journal article" date="2016" name="PLoS ONE">
        <title>Sequence Assembly of Yarrowia lipolytica Strain W29/CLIB89 Shows Transposable Element Diversity.</title>
        <authorList>
            <person name="Magnan C."/>
            <person name="Yu J."/>
            <person name="Chang I."/>
            <person name="Jahn E."/>
            <person name="Kanomata Y."/>
            <person name="Wu J."/>
            <person name="Zeller M."/>
            <person name="Oakes M."/>
            <person name="Baldi P."/>
            <person name="Sandmeyer S."/>
        </authorList>
    </citation>
    <scope>NUCLEOTIDE SEQUENCE [LARGE SCALE GENOMIC DNA]</scope>
    <source>
        <strain evidence="7">CLIB89</strain>
        <strain evidence="9">CLIB89(W29)</strain>
    </source>
</reference>
<evidence type="ECO:0000259" key="6">
    <source>
        <dbReference type="Pfam" id="PF04389"/>
    </source>
</evidence>
<dbReference type="RefSeq" id="XP_500522.1">
    <property type="nucleotide sequence ID" value="XM_500522.1"/>
</dbReference>
<keyword evidence="3" id="KW-1133">Transmembrane helix</keyword>
<evidence type="ECO:0000313" key="9">
    <source>
        <dbReference type="Proteomes" id="UP000182444"/>
    </source>
</evidence>
<evidence type="ECO:0000256" key="2">
    <source>
        <dbReference type="SAM" id="MobiDB-lite"/>
    </source>
</evidence>
<proteinExistence type="inferred from homology"/>
<feature type="domain" description="Peptidase M28" evidence="6">
    <location>
        <begin position="350"/>
        <end position="542"/>
    </location>
</feature>
<dbReference type="FunFam" id="3.50.30.30:FF:000008">
    <property type="entry name" value="Glutamate carboxypeptidase 2"/>
    <property type="match status" value="1"/>
</dbReference>
<dbReference type="eggNOG" id="KOG2195">
    <property type="taxonomic scope" value="Eukaryota"/>
</dbReference>
<gene>
    <name evidence="8" type="ORF">B0I71DRAFT_173929</name>
    <name evidence="7" type="ORF">YALI1_B07271g</name>
</gene>
<evidence type="ECO:0000313" key="7">
    <source>
        <dbReference type="EMBL" id="AOW01263.1"/>
    </source>
</evidence>
<dbReference type="InterPro" id="IPR046450">
    <property type="entry name" value="PA_dom_sf"/>
</dbReference>
<dbReference type="EMBL" id="KZ858972">
    <property type="protein sequence ID" value="RDW26872.1"/>
    <property type="molecule type" value="Genomic_DNA"/>
</dbReference>
<dbReference type="InterPro" id="IPR036757">
    <property type="entry name" value="TFR-like_dimer_dom_sf"/>
</dbReference>
<dbReference type="Pfam" id="PF02225">
    <property type="entry name" value="PA"/>
    <property type="match status" value="1"/>
</dbReference>
<evidence type="ECO:0000256" key="1">
    <source>
        <dbReference type="ARBA" id="ARBA00005634"/>
    </source>
</evidence>
<dbReference type="PANTHER" id="PTHR10404">
    <property type="entry name" value="N-ACETYLATED-ALPHA-LINKED ACIDIC DIPEPTIDASE"/>
    <property type="match status" value="1"/>
</dbReference>
<dbReference type="PANTHER" id="PTHR10404:SF46">
    <property type="entry name" value="VACUOLAR PROTEIN SORTING-ASSOCIATED PROTEIN 70"/>
    <property type="match status" value="1"/>
</dbReference>
<dbReference type="SUPFAM" id="SSF52025">
    <property type="entry name" value="PA domain"/>
    <property type="match status" value="1"/>
</dbReference>
<accession>A0A1D8N6K4</accession>
<dbReference type="Gene3D" id="3.40.630.10">
    <property type="entry name" value="Zn peptidases"/>
    <property type="match status" value="1"/>
</dbReference>
<feature type="region of interest" description="Disordered" evidence="2">
    <location>
        <begin position="226"/>
        <end position="283"/>
    </location>
</feature>
<evidence type="ECO:0000259" key="4">
    <source>
        <dbReference type="Pfam" id="PF02225"/>
    </source>
</evidence>
<sequence length="758" mass="84332">MTPRTRHSTFARFVALSTFGFVFFGLFTLTFAPRTSVRRDLRRFFQGTQTEFDVKRSILLNTKAENIRENSLKYTAEPHLAGTNKELAEWTRDQLQSFGWDAGIEEYEVYLNYPLDHALNLVDDNGKVIYEASLEEDVLKEDPTTGLRDRVPTFHGYSANGNVTAQFVYANYGEKGDYDLILEKTGDPDFFKGKIVITRYGGIFRGLKVKFAQDLGAKGVVIYSDPGDDSGITPENGYKTYPKGPARNPSSVQRGSVQFLSLGPGDPTTPGYPSKGAVERQDPSKYIPSIPSLPVSYRDILPILKELNGRGETFDGFEGGLEGVDYSIGPSKTSLNLYNSQDYKITPIYNVIASLTGSTYQNEAIVVGNHRDAWIAGGAADPNSGSAVLLELARVLGVLSKAGWTPTRTLTLASWDAEEYGLVGSTEWGEDHSKYISDNVLAYVNLDVAVSGSKFHSAGSPVLSALQRAVAKEIPHPSDNNTSLYDVWKKDSRAYIGNLGSGSDYTVFLDHLGVPSIDVGFSGGKGDPVYQYHSNYDSFHWMDNFVENAWEYHAAISKYVTLFAVSLSEREVVAFNVKEYALTLSKFLKAIQRKYVGASGHLSGLETESNEQKVLEKDNSGFDTSTAPWAESFDDVLKTAKEFVETAHKYDEYTSELQKDIIKDWPWYKYYKKLALLARIRVANRKLFHLEKLFLSSNGLQGREWFKHIVYAPGRYTGYAGEVFPGIVEALEDGDYENAIKWLSITKASLKSAKGLLK</sequence>
<dbReference type="VEuPathDB" id="FungiDB:YALI0_B05258g"/>
<dbReference type="EMBL" id="CP017554">
    <property type="protein sequence ID" value="AOW01263.1"/>
    <property type="molecule type" value="Genomic_DNA"/>
</dbReference>
<dbReference type="GO" id="GO:0004180">
    <property type="term" value="F:carboxypeptidase activity"/>
    <property type="evidence" value="ECO:0007669"/>
    <property type="project" value="TreeGrafter"/>
</dbReference>
<feature type="compositionally biased region" description="Polar residues" evidence="2">
    <location>
        <begin position="248"/>
        <end position="259"/>
    </location>
</feature>
<dbReference type="Proteomes" id="UP000256601">
    <property type="component" value="Unassembled WGS sequence"/>
</dbReference>
<evidence type="ECO:0000313" key="10">
    <source>
        <dbReference type="Proteomes" id="UP000256601"/>
    </source>
</evidence>
<feature type="transmembrane region" description="Helical" evidence="3">
    <location>
        <begin position="12"/>
        <end position="32"/>
    </location>
</feature>
<dbReference type="CDD" id="cd08022">
    <property type="entry name" value="M28_PSMA_like"/>
    <property type="match status" value="1"/>
</dbReference>
<dbReference type="OMA" id="LWNVIGT"/>
<dbReference type="InterPro" id="IPR007484">
    <property type="entry name" value="Peptidase_M28"/>
</dbReference>